<evidence type="ECO:0000256" key="1">
    <source>
        <dbReference type="ARBA" id="ARBA00004123"/>
    </source>
</evidence>
<keyword evidence="6" id="KW-0539">Nucleus</keyword>
<comment type="subcellular location">
    <subcellularLocation>
        <location evidence="1">Nucleus</location>
    </subcellularLocation>
</comment>
<keyword evidence="5" id="KW-0804">Transcription</keyword>
<dbReference type="EMBL" id="JAYMYQ010000008">
    <property type="protein sequence ID" value="KAK7315918.1"/>
    <property type="molecule type" value="Genomic_DNA"/>
</dbReference>
<protein>
    <recommendedName>
        <fullName evidence="8">DOG1 domain-containing protein</fullName>
    </recommendedName>
</protein>
<organism evidence="9 10">
    <name type="scientific">Canavalia gladiata</name>
    <name type="common">Sword bean</name>
    <name type="synonym">Dolichos gladiatus</name>
    <dbReference type="NCBI Taxonomy" id="3824"/>
    <lineage>
        <taxon>Eukaryota</taxon>
        <taxon>Viridiplantae</taxon>
        <taxon>Streptophyta</taxon>
        <taxon>Embryophyta</taxon>
        <taxon>Tracheophyta</taxon>
        <taxon>Spermatophyta</taxon>
        <taxon>Magnoliopsida</taxon>
        <taxon>eudicotyledons</taxon>
        <taxon>Gunneridae</taxon>
        <taxon>Pentapetalae</taxon>
        <taxon>rosids</taxon>
        <taxon>fabids</taxon>
        <taxon>Fabales</taxon>
        <taxon>Fabaceae</taxon>
        <taxon>Papilionoideae</taxon>
        <taxon>50 kb inversion clade</taxon>
        <taxon>NPAAA clade</taxon>
        <taxon>indigoferoid/millettioid clade</taxon>
        <taxon>Phaseoleae</taxon>
        <taxon>Canavalia</taxon>
    </lineage>
</organism>
<evidence type="ECO:0000256" key="6">
    <source>
        <dbReference type="ARBA" id="ARBA00023242"/>
    </source>
</evidence>
<gene>
    <name evidence="9" type="ORF">VNO77_34500</name>
</gene>
<dbReference type="GO" id="GO:0043565">
    <property type="term" value="F:sequence-specific DNA binding"/>
    <property type="evidence" value="ECO:0007669"/>
    <property type="project" value="InterPro"/>
</dbReference>
<feature type="compositionally biased region" description="Acidic residues" evidence="7">
    <location>
        <begin position="154"/>
        <end position="169"/>
    </location>
</feature>
<accession>A0AAN9Q1U8</accession>
<sequence>MFDVEYERWLEEYNHLMCELRDAIQEHVHENELRLYVTNCLAHYDHVMNLKRLVDKTYIFHLVFGMRKTPTQRCFMWIVASDHLNSSSFSSVLALLSSFILCYGFLLHAHSPKFFHSLCWVSPLCSLARVLAFSLLVCPSCLLSRVLSKCGEGREEEGGEGDGVEGGEGDGDKGGQSESECEEVDMFGGDEAAPLQKIYVCATKLEIPELPIEFEVVQRWLMTTNSMTHRSFSSFIL</sequence>
<dbReference type="Proteomes" id="UP001367508">
    <property type="component" value="Unassembled WGS sequence"/>
</dbReference>
<proteinExistence type="predicted"/>
<dbReference type="PANTHER" id="PTHR45693:SF13">
    <property type="entry name" value="TRANSCRIPTION FACTOR TGA10"/>
    <property type="match status" value="1"/>
</dbReference>
<comment type="caution">
    <text evidence="9">The sequence shown here is derived from an EMBL/GenBank/DDBJ whole genome shotgun (WGS) entry which is preliminary data.</text>
</comment>
<dbReference type="PROSITE" id="PS51806">
    <property type="entry name" value="DOG1"/>
    <property type="match status" value="1"/>
</dbReference>
<evidence type="ECO:0000313" key="9">
    <source>
        <dbReference type="EMBL" id="KAK7315918.1"/>
    </source>
</evidence>
<evidence type="ECO:0000259" key="8">
    <source>
        <dbReference type="PROSITE" id="PS51806"/>
    </source>
</evidence>
<feature type="region of interest" description="Disordered" evidence="7">
    <location>
        <begin position="152"/>
        <end position="181"/>
    </location>
</feature>
<feature type="domain" description="DOG1" evidence="8">
    <location>
        <begin position="1"/>
        <end position="237"/>
    </location>
</feature>
<name>A0AAN9Q1U8_CANGL</name>
<keyword evidence="3" id="KW-0238">DNA-binding</keyword>
<dbReference type="GO" id="GO:0005634">
    <property type="term" value="C:nucleus"/>
    <property type="evidence" value="ECO:0007669"/>
    <property type="project" value="UniProtKB-SubCell"/>
</dbReference>
<reference evidence="9 10" key="1">
    <citation type="submission" date="2024-01" db="EMBL/GenBank/DDBJ databases">
        <title>The genomes of 5 underutilized Papilionoideae crops provide insights into root nodulation and disease resistanc.</title>
        <authorList>
            <person name="Jiang F."/>
        </authorList>
    </citation>
    <scope>NUCLEOTIDE SEQUENCE [LARGE SCALE GENOMIC DNA]</scope>
    <source>
        <strain evidence="9">LVBAO_FW01</strain>
        <tissue evidence="9">Leaves</tissue>
    </source>
</reference>
<evidence type="ECO:0000256" key="2">
    <source>
        <dbReference type="ARBA" id="ARBA00023015"/>
    </source>
</evidence>
<evidence type="ECO:0000256" key="3">
    <source>
        <dbReference type="ARBA" id="ARBA00023125"/>
    </source>
</evidence>
<keyword evidence="10" id="KW-1185">Reference proteome</keyword>
<keyword evidence="4" id="KW-0010">Activator</keyword>
<dbReference type="AlphaFoldDB" id="A0AAN9Q1U8"/>
<evidence type="ECO:0000313" key="10">
    <source>
        <dbReference type="Proteomes" id="UP001367508"/>
    </source>
</evidence>
<evidence type="ECO:0000256" key="7">
    <source>
        <dbReference type="SAM" id="MobiDB-lite"/>
    </source>
</evidence>
<keyword evidence="2" id="KW-0805">Transcription regulation</keyword>
<dbReference type="GO" id="GO:0006351">
    <property type="term" value="P:DNA-templated transcription"/>
    <property type="evidence" value="ECO:0007669"/>
    <property type="project" value="InterPro"/>
</dbReference>
<evidence type="ECO:0000256" key="4">
    <source>
        <dbReference type="ARBA" id="ARBA00023159"/>
    </source>
</evidence>
<dbReference type="PANTHER" id="PTHR45693">
    <property type="entry name" value="TRANSCRIPTION FACTOR TGA9"/>
    <property type="match status" value="1"/>
</dbReference>
<evidence type="ECO:0000256" key="5">
    <source>
        <dbReference type="ARBA" id="ARBA00023163"/>
    </source>
</evidence>
<dbReference type="InterPro" id="IPR025422">
    <property type="entry name" value="TGA_domain"/>
</dbReference>
<dbReference type="Pfam" id="PF14144">
    <property type="entry name" value="DOG1"/>
    <property type="match status" value="1"/>
</dbReference>